<feature type="transmembrane region" description="Helical" evidence="7">
    <location>
        <begin position="12"/>
        <end position="36"/>
    </location>
</feature>
<dbReference type="InterPro" id="IPR032689">
    <property type="entry name" value="TraG-D_C"/>
</dbReference>
<evidence type="ECO:0000256" key="5">
    <source>
        <dbReference type="ARBA" id="ARBA00023136"/>
    </source>
</evidence>
<evidence type="ECO:0000313" key="9">
    <source>
        <dbReference type="EMBL" id="CED92460.1"/>
    </source>
</evidence>
<gene>
    <name evidence="9" type="ORF">AAM4_2628</name>
</gene>
<evidence type="ECO:0000256" key="3">
    <source>
        <dbReference type="ARBA" id="ARBA00022692"/>
    </source>
</evidence>
<dbReference type="GO" id="GO:0005886">
    <property type="term" value="C:plasma membrane"/>
    <property type="evidence" value="ECO:0007669"/>
    <property type="project" value="UniProtKB-SubCell"/>
</dbReference>
<evidence type="ECO:0000256" key="6">
    <source>
        <dbReference type="SAM" id="MobiDB-lite"/>
    </source>
</evidence>
<feature type="region of interest" description="Disordered" evidence="6">
    <location>
        <begin position="507"/>
        <end position="536"/>
    </location>
</feature>
<accession>A0A1L7RQC7</accession>
<keyword evidence="5 7" id="KW-0472">Membrane</keyword>
<evidence type="ECO:0000256" key="4">
    <source>
        <dbReference type="ARBA" id="ARBA00022989"/>
    </source>
</evidence>
<feature type="compositionally biased region" description="Basic and acidic residues" evidence="6">
    <location>
        <begin position="526"/>
        <end position="536"/>
    </location>
</feature>
<dbReference type="CDD" id="cd01127">
    <property type="entry name" value="TrwB_TraG_TraD_VirD4"/>
    <property type="match status" value="1"/>
</dbReference>
<dbReference type="PANTHER" id="PTHR37937:SF1">
    <property type="entry name" value="CONJUGATIVE TRANSFER: DNA TRANSPORT"/>
    <property type="match status" value="1"/>
</dbReference>
<dbReference type="Gene3D" id="3.40.50.300">
    <property type="entry name" value="P-loop containing nucleotide triphosphate hydrolases"/>
    <property type="match status" value="1"/>
</dbReference>
<reference evidence="9" key="1">
    <citation type="submission" date="2014-07" db="EMBL/GenBank/DDBJ databases">
        <authorList>
            <person name="Zhang J.E."/>
            <person name="Yang H."/>
            <person name="Guo J."/>
            <person name="Deng Z."/>
            <person name="Luo H."/>
            <person name="Luo M."/>
            <person name="Zhao B."/>
        </authorList>
    </citation>
    <scope>NUCLEOTIDE SEQUENCE</scope>
    <source>
        <strain evidence="9">AM4</strain>
    </source>
</reference>
<evidence type="ECO:0000256" key="1">
    <source>
        <dbReference type="ARBA" id="ARBA00004651"/>
    </source>
</evidence>
<keyword evidence="3 7" id="KW-0812">Transmembrane</keyword>
<dbReference type="PANTHER" id="PTHR37937">
    <property type="entry name" value="CONJUGATIVE TRANSFER: DNA TRANSPORT"/>
    <property type="match status" value="1"/>
</dbReference>
<feature type="transmembrane region" description="Helical" evidence="7">
    <location>
        <begin position="77"/>
        <end position="100"/>
    </location>
</feature>
<dbReference type="EMBL" id="LK995540">
    <property type="protein sequence ID" value="CED92460.1"/>
    <property type="molecule type" value="Genomic_DNA"/>
</dbReference>
<keyword evidence="2" id="KW-1003">Cell membrane</keyword>
<dbReference type="Pfam" id="PF12696">
    <property type="entry name" value="TraG-D_C"/>
    <property type="match status" value="1"/>
</dbReference>
<sequence length="621" mass="64837">MSDRDTGGSQDAGGALLAGVLVGVVAAAGVSLWLAARLACLGGACMPRRSPVAAALWMMLGRPPARAWDAEGMSTGAFWTLAVLIFGVVVAGVVAVLVRLRGRLGGGRLRPAGGHGLATARDVRRHFSAAAIAAMIWLRPDLEHPTARDLGVIVGTTPFGDVWLACEDSVAISSPSRSGKTHQLIIPILMGWTGPVVATSVRTELATETMEARSHLGPVAVFAPAVRHEDLVGVTGRLRWSLTSGCQDPTTALRRANALVANAAKGTENADFWQANAHSALAALLHAAAISGAGVDTLARWCADHAQAKAAVNVLKAAGGASAAWGDQLEAQMLGDKRTVSNIWATISSCVALPLMDPTVREALSPAPGQELDIAAFLAARGTLYVVGDSRAAAAPIVAALIEEVYAVAQELANHSPGNRLCPPVALVLDELNNIAALPSLPSMMSAGGGSGIFTVVVEQSRAQSEARWGAQTAAAIWDSATVKIVMGGITRESTLSEISAALGERTVSRRTTQTGRGPVSTSLSEQREPVLSRGEVHALERGKMLLIKAGAPALIMDRVNTATLTPAGAPEGRRMGRVEAWLTARATRRVEQRRRPAQVAAPPPPPPQQQQLQSEWDRVR</sequence>
<evidence type="ECO:0000259" key="8">
    <source>
        <dbReference type="Pfam" id="PF12696"/>
    </source>
</evidence>
<keyword evidence="4 7" id="KW-1133">Transmembrane helix</keyword>
<feature type="region of interest" description="Disordered" evidence="6">
    <location>
        <begin position="587"/>
        <end position="621"/>
    </location>
</feature>
<protein>
    <submittedName>
        <fullName evidence="9">Type IV secretory pathway VirD4 protein-like protein</fullName>
    </submittedName>
</protein>
<dbReference type="InterPro" id="IPR051539">
    <property type="entry name" value="T4SS-coupling_protein"/>
</dbReference>
<evidence type="ECO:0000256" key="2">
    <source>
        <dbReference type="ARBA" id="ARBA00022475"/>
    </source>
</evidence>
<dbReference type="AlphaFoldDB" id="A0A1L7RQC7"/>
<dbReference type="InterPro" id="IPR027417">
    <property type="entry name" value="P-loop_NTPase"/>
</dbReference>
<name>A0A1L7RQC7_9ACTO</name>
<feature type="compositionally biased region" description="Polar residues" evidence="6">
    <location>
        <begin position="510"/>
        <end position="525"/>
    </location>
</feature>
<proteinExistence type="predicted"/>
<evidence type="ECO:0000256" key="7">
    <source>
        <dbReference type="SAM" id="Phobius"/>
    </source>
</evidence>
<dbReference type="SUPFAM" id="SSF52540">
    <property type="entry name" value="P-loop containing nucleoside triphosphate hydrolases"/>
    <property type="match status" value="1"/>
</dbReference>
<comment type="subcellular location">
    <subcellularLocation>
        <location evidence="1">Cell membrane</location>
        <topology evidence="1">Multi-pass membrane protein</topology>
    </subcellularLocation>
</comment>
<feature type="domain" description="TraD/TraG TraM recognition site" evidence="8">
    <location>
        <begin position="424"/>
        <end position="541"/>
    </location>
</feature>
<organism evidence="9">
    <name type="scientific">Actinomyces succiniciruminis</name>
    <dbReference type="NCBI Taxonomy" id="1522002"/>
    <lineage>
        <taxon>Bacteria</taxon>
        <taxon>Bacillati</taxon>
        <taxon>Actinomycetota</taxon>
        <taxon>Actinomycetes</taxon>
        <taxon>Actinomycetales</taxon>
        <taxon>Actinomycetaceae</taxon>
        <taxon>Actinomyces</taxon>
    </lineage>
</organism>
<dbReference type="RefSeq" id="WP_210581958.1">
    <property type="nucleotide sequence ID" value="NZ_LK995540.1"/>
</dbReference>